<dbReference type="EMBL" id="OENF01000038">
    <property type="protein sequence ID" value="SOS75050.1"/>
    <property type="molecule type" value="Genomic_DNA"/>
</dbReference>
<accession>A0A2H1YHY7</accession>
<reference evidence="3" key="1">
    <citation type="submission" date="2017-11" db="EMBL/GenBank/DDBJ databases">
        <authorList>
            <person name="Duchaud E."/>
        </authorList>
    </citation>
    <scope>NUCLEOTIDE SEQUENCE [LARGE SCALE GENOMIC DNA]</scope>
    <source>
        <strain evidence="3">Tenacibaculum sp. TNO020</strain>
    </source>
</reference>
<feature type="signal peptide" evidence="1">
    <location>
        <begin position="1"/>
        <end position="23"/>
    </location>
</feature>
<sequence>MKQLFTKITTLLLALLVMFSTFSFTVAKHYCGDFLVAVSYVGKADTCGTSVVKNTCETVLKKKKCCKDELSQIEGQDNIQKVSLQKISFDSVKLFIAFNTFYTLFFQEIEQEKAVYKQYFPPDFKVNFQILHQVFII</sequence>
<keyword evidence="1" id="KW-0732">Signal</keyword>
<dbReference type="RefSeq" id="WP_145993224.1">
    <property type="nucleotide sequence ID" value="NZ_JAJGWS010000001.1"/>
</dbReference>
<dbReference type="NCBIfam" id="NF047658">
    <property type="entry name" value="HYC_CC_PP"/>
    <property type="match status" value="1"/>
</dbReference>
<evidence type="ECO:0000256" key="1">
    <source>
        <dbReference type="SAM" id="SignalP"/>
    </source>
</evidence>
<evidence type="ECO:0000313" key="3">
    <source>
        <dbReference type="Proteomes" id="UP000234211"/>
    </source>
</evidence>
<feature type="chain" id="PRO_5013816608" description="Secreted protein" evidence="1">
    <location>
        <begin position="24"/>
        <end position="137"/>
    </location>
</feature>
<organism evidence="2 3">
    <name type="scientific">Tenacibaculum piscium</name>
    <dbReference type="NCBI Taxonomy" id="1458515"/>
    <lineage>
        <taxon>Bacteria</taxon>
        <taxon>Pseudomonadati</taxon>
        <taxon>Bacteroidota</taxon>
        <taxon>Flavobacteriia</taxon>
        <taxon>Flavobacteriales</taxon>
        <taxon>Flavobacteriaceae</taxon>
        <taxon>Tenacibaculum</taxon>
    </lineage>
</organism>
<dbReference type="AlphaFoldDB" id="A0A2H1YHY7"/>
<proteinExistence type="predicted"/>
<evidence type="ECO:0000313" key="2">
    <source>
        <dbReference type="EMBL" id="SOS75050.1"/>
    </source>
</evidence>
<dbReference type="Pfam" id="PF26622">
    <property type="entry name" value="DUF8199"/>
    <property type="match status" value="1"/>
</dbReference>
<dbReference type="InterPro" id="IPR058060">
    <property type="entry name" value="HYC_CC_PP"/>
</dbReference>
<gene>
    <name evidence="2" type="ORF">TNO020_430054</name>
</gene>
<name>A0A2H1YHY7_9FLAO</name>
<evidence type="ECO:0008006" key="4">
    <source>
        <dbReference type="Google" id="ProtNLM"/>
    </source>
</evidence>
<dbReference type="InterPro" id="IPR058512">
    <property type="entry name" value="DUF8199"/>
</dbReference>
<dbReference type="OrthoDB" id="1493875at2"/>
<protein>
    <recommendedName>
        <fullName evidence="4">Secreted protein</fullName>
    </recommendedName>
</protein>
<keyword evidence="3" id="KW-1185">Reference proteome</keyword>
<dbReference type="Proteomes" id="UP000234211">
    <property type="component" value="Unassembled WGS sequence"/>
</dbReference>